<dbReference type="AlphaFoldDB" id="A0A382VH53"/>
<dbReference type="SUPFAM" id="SSF51569">
    <property type="entry name" value="Aldolase"/>
    <property type="match status" value="1"/>
</dbReference>
<dbReference type="GO" id="GO:0009073">
    <property type="term" value="P:aromatic amino acid family biosynthetic process"/>
    <property type="evidence" value="ECO:0007669"/>
    <property type="project" value="InterPro"/>
</dbReference>
<dbReference type="PANTHER" id="PTHR21337:SF0">
    <property type="entry name" value="PHOSPHO-2-DEHYDRO-3-DEOXYHEPTONATE ALDOLASE"/>
    <property type="match status" value="1"/>
</dbReference>
<dbReference type="InterPro" id="IPR002480">
    <property type="entry name" value="DAHP_synth_2"/>
</dbReference>
<dbReference type="Gene3D" id="3.20.20.70">
    <property type="entry name" value="Aldolase class I"/>
    <property type="match status" value="1"/>
</dbReference>
<reference evidence="4" key="1">
    <citation type="submission" date="2018-05" db="EMBL/GenBank/DDBJ databases">
        <authorList>
            <person name="Lanie J.A."/>
            <person name="Ng W.-L."/>
            <person name="Kazmierczak K.M."/>
            <person name="Andrzejewski T.M."/>
            <person name="Davidsen T.M."/>
            <person name="Wayne K.J."/>
            <person name="Tettelin H."/>
            <person name="Glass J.I."/>
            <person name="Rusch D."/>
            <person name="Podicherti R."/>
            <person name="Tsui H.-C.T."/>
            <person name="Winkler M.E."/>
        </authorList>
    </citation>
    <scope>NUCLEOTIDE SEQUENCE</scope>
</reference>
<dbReference type="EC" id="2.5.1.54" evidence="2"/>
<evidence type="ECO:0000313" key="4">
    <source>
        <dbReference type="EMBL" id="SVD45228.1"/>
    </source>
</evidence>
<keyword evidence="3" id="KW-0808">Transferase</keyword>
<dbReference type="EMBL" id="UINC01151551">
    <property type="protein sequence ID" value="SVD45228.1"/>
    <property type="molecule type" value="Genomic_DNA"/>
</dbReference>
<sequence>CSAHFLWIGDRTRQPGGAHVEFISGVDNPIGVKVGPTTTVDELTSLCEKLNPKNEYGRLTFITRMGADKIRKKLPLIIRAVNDSGKKVLWVCDPMHGNTYKSETGYKTRHFDTILEELEHFFAIHRAEGTIPGGVHFELTGDNVTECLGGARKISDTDLESKYETACDPRLNNEQSLELAFLVTNLLRNSH</sequence>
<gene>
    <name evidence="4" type="ORF">METZ01_LOCUS398082</name>
</gene>
<dbReference type="PANTHER" id="PTHR21337">
    <property type="entry name" value="PHOSPHO-2-DEHYDRO-3-DEOXYHEPTONATE ALDOLASE 1, 2"/>
    <property type="match status" value="1"/>
</dbReference>
<evidence type="ECO:0000256" key="1">
    <source>
        <dbReference type="ARBA" id="ARBA00008911"/>
    </source>
</evidence>
<organism evidence="4">
    <name type="scientific">marine metagenome</name>
    <dbReference type="NCBI Taxonomy" id="408172"/>
    <lineage>
        <taxon>unclassified sequences</taxon>
        <taxon>metagenomes</taxon>
        <taxon>ecological metagenomes</taxon>
    </lineage>
</organism>
<accession>A0A382VH53</accession>
<protein>
    <recommendedName>
        <fullName evidence="2">3-deoxy-7-phosphoheptulonate synthase</fullName>
        <ecNumber evidence="2">2.5.1.54</ecNumber>
    </recommendedName>
</protein>
<name>A0A382VH53_9ZZZZ</name>
<evidence type="ECO:0000256" key="3">
    <source>
        <dbReference type="ARBA" id="ARBA00022679"/>
    </source>
</evidence>
<feature type="non-terminal residue" evidence="4">
    <location>
        <position position="1"/>
    </location>
</feature>
<dbReference type="GO" id="GO:0003849">
    <property type="term" value="F:3-deoxy-7-phosphoheptulonate synthase activity"/>
    <property type="evidence" value="ECO:0007669"/>
    <property type="project" value="UniProtKB-EC"/>
</dbReference>
<comment type="similarity">
    <text evidence="1">Belongs to the class-II DAHP synthase family.</text>
</comment>
<proteinExistence type="inferred from homology"/>
<dbReference type="Pfam" id="PF01474">
    <property type="entry name" value="DAHP_synth_2"/>
    <property type="match status" value="1"/>
</dbReference>
<dbReference type="InterPro" id="IPR013785">
    <property type="entry name" value="Aldolase_TIM"/>
</dbReference>
<evidence type="ECO:0000256" key="2">
    <source>
        <dbReference type="ARBA" id="ARBA00012694"/>
    </source>
</evidence>